<dbReference type="InterPro" id="IPR032808">
    <property type="entry name" value="DoxX"/>
</dbReference>
<comment type="caution">
    <text evidence="8">The sequence shown here is derived from an EMBL/GenBank/DDBJ whole genome shotgun (WGS) entry which is preliminary data.</text>
</comment>
<accession>A0A8J7WLH5</accession>
<reference evidence="8" key="1">
    <citation type="submission" date="2021-04" db="EMBL/GenBank/DDBJ databases">
        <title>Genome based classification of Actinospica acidithermotolerans sp. nov., an actinobacterium isolated from an Indonesian hot spring.</title>
        <authorList>
            <person name="Kusuma A.B."/>
            <person name="Putra K.E."/>
            <person name="Nafisah S."/>
            <person name="Loh J."/>
            <person name="Nouioui I."/>
            <person name="Goodfellow M."/>
        </authorList>
    </citation>
    <scope>NUCLEOTIDE SEQUENCE</scope>
    <source>
        <strain evidence="8">DSM 45618</strain>
    </source>
</reference>
<evidence type="ECO:0000313" key="8">
    <source>
        <dbReference type="EMBL" id="MBS2963035.1"/>
    </source>
</evidence>
<sequence length="150" mass="15517">MRTPSSLTQHLTSIYRIILGLLISCHGASTLFGVFGGAVGTGKTVSPFTWPGGAAALIQFVCGLAIMLGLATRPAAVLLSGSMAYAYFTVHQKHALLPIQNGGEPAALFAWGFLMIAFLGSGPWSLDALVARLRDRAPAASSVQAATSEA</sequence>
<dbReference type="AlphaFoldDB" id="A0A8J7WLH5"/>
<keyword evidence="5 7" id="KW-1133">Transmembrane helix</keyword>
<feature type="transmembrane region" description="Helical" evidence="7">
    <location>
        <begin position="14"/>
        <end position="36"/>
    </location>
</feature>
<dbReference type="Pfam" id="PF07681">
    <property type="entry name" value="DoxX"/>
    <property type="match status" value="1"/>
</dbReference>
<evidence type="ECO:0000256" key="4">
    <source>
        <dbReference type="ARBA" id="ARBA00022692"/>
    </source>
</evidence>
<evidence type="ECO:0000256" key="2">
    <source>
        <dbReference type="ARBA" id="ARBA00006679"/>
    </source>
</evidence>
<dbReference type="InterPro" id="IPR051907">
    <property type="entry name" value="DoxX-like_oxidoreductase"/>
</dbReference>
<gene>
    <name evidence="8" type="ORF">KGA66_08265</name>
</gene>
<name>A0A8J7WLH5_9ACTN</name>
<evidence type="ECO:0000256" key="6">
    <source>
        <dbReference type="ARBA" id="ARBA00023136"/>
    </source>
</evidence>
<keyword evidence="9" id="KW-1185">Reference proteome</keyword>
<dbReference type="PANTHER" id="PTHR33452">
    <property type="entry name" value="OXIDOREDUCTASE CATD-RELATED"/>
    <property type="match status" value="1"/>
</dbReference>
<proteinExistence type="inferred from homology"/>
<comment type="subcellular location">
    <subcellularLocation>
        <location evidence="1">Cell membrane</location>
        <topology evidence="1">Multi-pass membrane protein</topology>
    </subcellularLocation>
</comment>
<keyword evidence="3" id="KW-1003">Cell membrane</keyword>
<evidence type="ECO:0000313" key="9">
    <source>
        <dbReference type="Proteomes" id="UP000677913"/>
    </source>
</evidence>
<evidence type="ECO:0000256" key="5">
    <source>
        <dbReference type="ARBA" id="ARBA00022989"/>
    </source>
</evidence>
<dbReference type="RefSeq" id="WP_211466344.1">
    <property type="nucleotide sequence ID" value="NZ_JAGSXH010000019.1"/>
</dbReference>
<comment type="similarity">
    <text evidence="2">Belongs to the DoxX family.</text>
</comment>
<dbReference type="EMBL" id="JAGSXH010000019">
    <property type="protein sequence ID" value="MBS2963035.1"/>
    <property type="molecule type" value="Genomic_DNA"/>
</dbReference>
<keyword evidence="4 7" id="KW-0812">Transmembrane</keyword>
<dbReference type="Proteomes" id="UP000677913">
    <property type="component" value="Unassembled WGS sequence"/>
</dbReference>
<evidence type="ECO:0000256" key="3">
    <source>
        <dbReference type="ARBA" id="ARBA00022475"/>
    </source>
</evidence>
<evidence type="ECO:0000256" key="7">
    <source>
        <dbReference type="SAM" id="Phobius"/>
    </source>
</evidence>
<keyword evidence="6 7" id="KW-0472">Membrane</keyword>
<dbReference type="PANTHER" id="PTHR33452:SF4">
    <property type="entry name" value="BLL4328 PROTEIN"/>
    <property type="match status" value="1"/>
</dbReference>
<dbReference type="GO" id="GO:0005886">
    <property type="term" value="C:plasma membrane"/>
    <property type="evidence" value="ECO:0007669"/>
    <property type="project" value="UniProtKB-SubCell"/>
</dbReference>
<evidence type="ECO:0000256" key="1">
    <source>
        <dbReference type="ARBA" id="ARBA00004651"/>
    </source>
</evidence>
<organism evidence="8 9">
    <name type="scientific">Actinocrinis puniceicyclus</name>
    <dbReference type="NCBI Taxonomy" id="977794"/>
    <lineage>
        <taxon>Bacteria</taxon>
        <taxon>Bacillati</taxon>
        <taxon>Actinomycetota</taxon>
        <taxon>Actinomycetes</taxon>
        <taxon>Catenulisporales</taxon>
        <taxon>Actinospicaceae</taxon>
        <taxon>Actinocrinis</taxon>
    </lineage>
</organism>
<feature type="transmembrane region" description="Helical" evidence="7">
    <location>
        <begin position="48"/>
        <end position="71"/>
    </location>
</feature>
<protein>
    <submittedName>
        <fullName evidence="8">DoxX family protein</fullName>
    </submittedName>
</protein>
<feature type="transmembrane region" description="Helical" evidence="7">
    <location>
        <begin position="106"/>
        <end position="126"/>
    </location>
</feature>